<dbReference type="EMBL" id="CAJMWS010000546">
    <property type="protein sequence ID" value="CAE6450481.1"/>
    <property type="molecule type" value="Genomic_DNA"/>
</dbReference>
<dbReference type="PROSITE" id="PS50294">
    <property type="entry name" value="WD_REPEATS_REGION"/>
    <property type="match status" value="1"/>
</dbReference>
<reference evidence="5" key="1">
    <citation type="submission" date="2021-01" db="EMBL/GenBank/DDBJ databases">
        <authorList>
            <person name="Kaushik A."/>
        </authorList>
    </citation>
    <scope>NUCLEOTIDE SEQUENCE</scope>
    <source>
        <strain evidence="5">AG1-1C</strain>
    </source>
</reference>
<dbReference type="Proteomes" id="UP000663846">
    <property type="component" value="Unassembled WGS sequence"/>
</dbReference>
<keyword evidence="2" id="KW-0853">WD repeat</keyword>
<comment type="caution">
    <text evidence="5">The sequence shown here is derived from an EMBL/GenBank/DDBJ whole genome shotgun (WGS) entry which is preliminary data.</text>
</comment>
<dbReference type="PANTHER" id="PTHR10039">
    <property type="entry name" value="AMELOGENIN"/>
    <property type="match status" value="1"/>
</dbReference>
<dbReference type="PROSITE" id="PS50082">
    <property type="entry name" value="WD_REPEATS_2"/>
    <property type="match status" value="1"/>
</dbReference>
<proteinExistence type="predicted"/>
<dbReference type="InterPro" id="IPR056884">
    <property type="entry name" value="NPHP3-like_N"/>
</dbReference>
<keyword evidence="1" id="KW-0677">Repeat</keyword>
<dbReference type="PANTHER" id="PTHR10039:SF17">
    <property type="entry name" value="FUNGAL STAND N-TERMINAL GOODBYE DOMAIN-CONTAINING PROTEIN-RELATED"/>
    <property type="match status" value="1"/>
</dbReference>
<dbReference type="AlphaFoldDB" id="A0A8H3B8R0"/>
<feature type="domain" description="Nephrocystin 3-like N-terminal" evidence="4">
    <location>
        <begin position="349"/>
        <end position="515"/>
    </location>
</feature>
<protein>
    <recommendedName>
        <fullName evidence="4">Nephrocystin 3-like N-terminal domain-containing protein</fullName>
    </recommendedName>
</protein>
<dbReference type="InterPro" id="IPR027417">
    <property type="entry name" value="P-loop_NTPase"/>
</dbReference>
<dbReference type="SUPFAM" id="SSF50978">
    <property type="entry name" value="WD40 repeat-like"/>
    <property type="match status" value="1"/>
</dbReference>
<evidence type="ECO:0000313" key="5">
    <source>
        <dbReference type="EMBL" id="CAE6450481.1"/>
    </source>
</evidence>
<feature type="compositionally biased region" description="Basic and acidic residues" evidence="3">
    <location>
        <begin position="310"/>
        <end position="320"/>
    </location>
</feature>
<dbReference type="SUPFAM" id="SSF52540">
    <property type="entry name" value="P-loop containing nucleoside triphosphate hydrolases"/>
    <property type="match status" value="1"/>
</dbReference>
<feature type="repeat" description="WD" evidence="2">
    <location>
        <begin position="903"/>
        <end position="936"/>
    </location>
</feature>
<feature type="region of interest" description="Disordered" evidence="3">
    <location>
        <begin position="288"/>
        <end position="320"/>
    </location>
</feature>
<evidence type="ECO:0000259" key="4">
    <source>
        <dbReference type="Pfam" id="PF24883"/>
    </source>
</evidence>
<dbReference type="InterPro" id="IPR001680">
    <property type="entry name" value="WD40_rpt"/>
</dbReference>
<feature type="compositionally biased region" description="Polar residues" evidence="3">
    <location>
        <begin position="288"/>
        <end position="307"/>
    </location>
</feature>
<evidence type="ECO:0000256" key="1">
    <source>
        <dbReference type="ARBA" id="ARBA00022737"/>
    </source>
</evidence>
<dbReference type="SMART" id="SM00320">
    <property type="entry name" value="WD40"/>
    <property type="match status" value="1"/>
</dbReference>
<dbReference type="Pfam" id="PF24883">
    <property type="entry name" value="NPHP3_N"/>
    <property type="match status" value="1"/>
</dbReference>
<dbReference type="InterPro" id="IPR015943">
    <property type="entry name" value="WD40/YVTN_repeat-like_dom_sf"/>
</dbReference>
<sequence>MSTDPPTADIGQLRHWITGVEVSPENNNPNCKFSARLFVDSELVCNLPWIDHTQPFRWSGILPCDTSHSEVALRLCRSIRDKSRYFNFPAFTISEVDETGDSIIELPEAAWIITVKSLTPKLAEHSYPAEIGKFNSIEGVYNSSEPDGTAKYLFKHALQFARLALSQSTAKVTFLICMKTWELLDQQTELDEMVKDILDGLNCIRDINDTISQAQSSILATAMDQSKKAINDILALLEDISVYIFNRYTRNELVPAPLDEAEPEHANNTEAYVSRLLDLQQEFHTSWSPELESQTNLNNATSEQPNGPWQDEHTPVDESERTTDWCELLTLLKPMDPSGYDHDQGCMDGTREAILSEIVAWTQRRASTESFMWISGQIGMGKTAIAHSLCQRLDKMRALAASFFYRPDDPNNANPLLLFNNLICEIAMHCPAYARVAAEAIRAKPKLCTSHFSLRYEGLVKRPLEQLKSLPMLRSLVVVVDGLDECSDRDARIRILDKLYEMATLVPWLKVIFTSCPVGDIQEHYQSSFLRGSIVHIQQYDASPDIRAYIEDQLGSFAEDKRWPHEGINQLCTMAQGVFLWATLAVGYIRKSKLQTSSRLNKVLSNQKSPVTDHFDALYSRTLRSLDDNEDDIKSAYLGCIGAVLAVSEREPLAVPDLQYLLLVADRIDQTVLEQILKGLGPLLLSTDGRRIQFYHTSFRDFITSSSRSGQFHIRPNQYEADPAACCLAVMQRDLRFNICGLETSHVYNSEVPDLEDRMNTQIQPALKYACMHWIDHFMASPNQVLVEAINKFITSPQLMYWIEVLSLMGHVDIAMSGLSKLMSLELPQITEWGLIGFWIKDAHRFLLSFYDVIATSTPHLYISALAFAPSTSATANRMRPFFPNTIAVAQGGRLYWHPCIKSISHQQTIQSLSISPDGLRFIAGYPDGSLCIWDT</sequence>
<dbReference type="Gene3D" id="2.130.10.10">
    <property type="entry name" value="YVTN repeat-like/Quinoprotein amine dehydrogenase"/>
    <property type="match status" value="1"/>
</dbReference>
<name>A0A8H3B8R0_9AGAM</name>
<organism evidence="5 6">
    <name type="scientific">Rhizoctonia solani</name>
    <dbReference type="NCBI Taxonomy" id="456999"/>
    <lineage>
        <taxon>Eukaryota</taxon>
        <taxon>Fungi</taxon>
        <taxon>Dikarya</taxon>
        <taxon>Basidiomycota</taxon>
        <taxon>Agaricomycotina</taxon>
        <taxon>Agaricomycetes</taxon>
        <taxon>Cantharellales</taxon>
        <taxon>Ceratobasidiaceae</taxon>
        <taxon>Rhizoctonia</taxon>
    </lineage>
</organism>
<evidence type="ECO:0000256" key="3">
    <source>
        <dbReference type="SAM" id="MobiDB-lite"/>
    </source>
</evidence>
<dbReference type="InterPro" id="IPR036322">
    <property type="entry name" value="WD40_repeat_dom_sf"/>
</dbReference>
<dbReference type="Gene3D" id="3.40.50.300">
    <property type="entry name" value="P-loop containing nucleotide triphosphate hydrolases"/>
    <property type="match status" value="1"/>
</dbReference>
<evidence type="ECO:0000313" key="6">
    <source>
        <dbReference type="Proteomes" id="UP000663846"/>
    </source>
</evidence>
<accession>A0A8H3B8R0</accession>
<evidence type="ECO:0000256" key="2">
    <source>
        <dbReference type="PROSITE-ProRule" id="PRU00221"/>
    </source>
</evidence>
<gene>
    <name evidence="5" type="ORF">RDB_LOCUS144951</name>
</gene>